<evidence type="ECO:0000256" key="4">
    <source>
        <dbReference type="ARBA" id="ARBA00023139"/>
    </source>
</evidence>
<evidence type="ECO:0000256" key="7">
    <source>
        <dbReference type="SAM" id="MobiDB-lite"/>
    </source>
</evidence>
<evidence type="ECO:0000256" key="5">
    <source>
        <dbReference type="ARBA" id="ARBA00023237"/>
    </source>
</evidence>
<dbReference type="Proteomes" id="UP000070433">
    <property type="component" value="Chromosome"/>
</dbReference>
<keyword evidence="4" id="KW-0564">Palmitate</keyword>
<keyword evidence="5" id="KW-0998">Cell outer membrane</keyword>
<dbReference type="AlphaFoldDB" id="A0A127JUW3"/>
<dbReference type="InterPro" id="IPR032831">
    <property type="entry name" value="LptM_cons"/>
</dbReference>
<dbReference type="PATRIC" id="fig|94132.3.peg.2838"/>
<sequence length="73" mass="7313">MLMLRQILDSARLPALVLGAAGVALLSGCGQKGPLYLPSGEAAASRATLPQTLNPVPPAPSDAGNTANPVPRP</sequence>
<reference evidence="8 9" key="1">
    <citation type="journal article" date="2014" name="Int. J. Syst. Evol. Microbiol.">
        <title>Ramlibacter solisilvae sp. nov., isolated from forest soil, and emended description of the genus Ramlibacter.</title>
        <authorList>
            <person name="Lee H.J."/>
            <person name="Lee S.H."/>
            <person name="Lee S.S."/>
            <person name="Lee J.S."/>
            <person name="Kim Y."/>
            <person name="Kim S.C."/>
            <person name="Jeon C.O."/>
        </authorList>
    </citation>
    <scope>NUCLEOTIDE SEQUENCE [LARGE SCALE GENOMIC DNA]</scope>
    <source>
        <strain evidence="8 9">5-10</strain>
    </source>
</reference>
<dbReference type="OrthoDB" id="8550022at2"/>
<dbReference type="Pfam" id="PF13627">
    <property type="entry name" value="LptM_cons"/>
    <property type="match status" value="1"/>
</dbReference>
<comment type="subcellular location">
    <subcellularLocation>
        <location evidence="1">Cell outer membrane</location>
        <topology evidence="1">Lipid-anchor</topology>
    </subcellularLocation>
</comment>
<dbReference type="PROSITE" id="PS51257">
    <property type="entry name" value="PROKAR_LIPOPROTEIN"/>
    <property type="match status" value="1"/>
</dbReference>
<name>A0A127JUW3_9BURK</name>
<evidence type="ECO:0000256" key="3">
    <source>
        <dbReference type="ARBA" id="ARBA00023136"/>
    </source>
</evidence>
<dbReference type="EMBL" id="CP010951">
    <property type="protein sequence ID" value="AMO23770.1"/>
    <property type="molecule type" value="Genomic_DNA"/>
</dbReference>
<evidence type="ECO:0000313" key="9">
    <source>
        <dbReference type="Proteomes" id="UP000070433"/>
    </source>
</evidence>
<evidence type="ECO:0000313" key="8">
    <source>
        <dbReference type="EMBL" id="AMO23770.1"/>
    </source>
</evidence>
<dbReference type="NCBIfam" id="NF047847">
    <property type="entry name" value="SS_mature_LptM"/>
    <property type="match status" value="1"/>
</dbReference>
<evidence type="ECO:0000256" key="2">
    <source>
        <dbReference type="ARBA" id="ARBA00022729"/>
    </source>
</evidence>
<keyword evidence="2" id="KW-0732">Signal</keyword>
<accession>A0A127JUW3</accession>
<gene>
    <name evidence="8" type="ORF">UC35_13935</name>
</gene>
<organism evidence="8 9">
    <name type="scientific">Ramlibacter tataouinensis</name>
    <dbReference type="NCBI Taxonomy" id="94132"/>
    <lineage>
        <taxon>Bacteria</taxon>
        <taxon>Pseudomonadati</taxon>
        <taxon>Pseudomonadota</taxon>
        <taxon>Betaproteobacteria</taxon>
        <taxon>Burkholderiales</taxon>
        <taxon>Comamonadaceae</taxon>
        <taxon>Ramlibacter</taxon>
    </lineage>
</organism>
<feature type="region of interest" description="Disordered" evidence="7">
    <location>
        <begin position="47"/>
        <end position="73"/>
    </location>
</feature>
<keyword evidence="9" id="KW-1185">Reference proteome</keyword>
<dbReference type="RefSeq" id="WP_061500684.1">
    <property type="nucleotide sequence ID" value="NZ_CP010951.1"/>
</dbReference>
<proteinExistence type="predicted"/>
<evidence type="ECO:0000256" key="1">
    <source>
        <dbReference type="ARBA" id="ARBA00004459"/>
    </source>
</evidence>
<protein>
    <submittedName>
        <fullName evidence="8">Uncharacterized protein</fullName>
    </submittedName>
</protein>
<keyword evidence="6" id="KW-0449">Lipoprotein</keyword>
<keyword evidence="3" id="KW-0472">Membrane</keyword>
<feature type="compositionally biased region" description="Polar residues" evidence="7">
    <location>
        <begin position="63"/>
        <end position="73"/>
    </location>
</feature>
<evidence type="ECO:0000256" key="6">
    <source>
        <dbReference type="ARBA" id="ARBA00023288"/>
    </source>
</evidence>
<dbReference type="GO" id="GO:0009279">
    <property type="term" value="C:cell outer membrane"/>
    <property type="evidence" value="ECO:0007669"/>
    <property type="project" value="UniProtKB-SubCell"/>
</dbReference>